<evidence type="ECO:0000313" key="1">
    <source>
        <dbReference type="EMBL" id="MBP3959606.1"/>
    </source>
</evidence>
<dbReference type="InterPro" id="IPR010869">
    <property type="entry name" value="DUF1501"/>
</dbReference>
<proteinExistence type="predicted"/>
<protein>
    <submittedName>
        <fullName evidence="1">DUF1501 domain-containing protein</fullName>
    </submittedName>
</protein>
<evidence type="ECO:0000313" key="2">
    <source>
        <dbReference type="Proteomes" id="UP000676565"/>
    </source>
</evidence>
<dbReference type="Proteomes" id="UP000676565">
    <property type="component" value="Unassembled WGS sequence"/>
</dbReference>
<dbReference type="SUPFAM" id="SSF53649">
    <property type="entry name" value="Alkaline phosphatase-like"/>
    <property type="match status" value="1"/>
</dbReference>
<dbReference type="RefSeq" id="WP_210660320.1">
    <property type="nucleotide sequence ID" value="NZ_JAGKQQ010000001.1"/>
</dbReference>
<keyword evidence="2" id="KW-1185">Reference proteome</keyword>
<organism evidence="1 2">
    <name type="scientific">Gemmata palustris</name>
    <dbReference type="NCBI Taxonomy" id="2822762"/>
    <lineage>
        <taxon>Bacteria</taxon>
        <taxon>Pseudomonadati</taxon>
        <taxon>Planctomycetota</taxon>
        <taxon>Planctomycetia</taxon>
        <taxon>Gemmatales</taxon>
        <taxon>Gemmataceae</taxon>
        <taxon>Gemmata</taxon>
    </lineage>
</organism>
<dbReference type="InterPro" id="IPR006311">
    <property type="entry name" value="TAT_signal"/>
</dbReference>
<dbReference type="Gene3D" id="3.40.720.10">
    <property type="entry name" value="Alkaline Phosphatase, subunit A"/>
    <property type="match status" value="1"/>
</dbReference>
<dbReference type="PANTHER" id="PTHR43737:SF1">
    <property type="entry name" value="DUF1501 DOMAIN-CONTAINING PROTEIN"/>
    <property type="match status" value="1"/>
</dbReference>
<name>A0ABS5C0W9_9BACT</name>
<dbReference type="Pfam" id="PF07394">
    <property type="entry name" value="DUF1501"/>
    <property type="match status" value="1"/>
</dbReference>
<accession>A0ABS5C0W9</accession>
<sequence>MLRVLGNPKRLCTGVTRRDLLTAGSALGLTLPAFLRAEARKAPPAGAGAGAKHDKHFGRAKACILLFLYGSPSQIELADQKPDAPVEVRGELKSIRSTLPGCDVCELLPHTSRVMHNVTVVRSVTHPYPIHGVAYATTSIPEIDVAMELAPHDSKHWPFIGSTVAHLEQRRNPASAKRAVPDNIALPFPFSSQRTGEVQRAGPYPAFLGNQFHPHYTSFHGKATAKITKTLTDRTIEFDEPYAGISPDSYFALGGEPAADLTLDRMNTRKSLLDQMEDARRAREGSDTRDHFREMAYSLISSNAVRHALDVRRESAKTRENYGHMLFGQSCLAARRLVEAGSKFVTVFWDEFGLAGSGWDTHWEHYPRMRNELMPGFDRGFSGLISDLDQRGMLDDTLVMVLSEHGRTPKLSSAKGAGRDHWSQAYSVLLAGGGIARGKTVGKTDKIGGTVVDRPVSPKDLLATAYHLLGYDLETTIADKTNRPVSIVPTGQVLRDVLA</sequence>
<gene>
    <name evidence="1" type="ORF">J8F10_30545</name>
</gene>
<dbReference type="EMBL" id="JAGKQQ010000001">
    <property type="protein sequence ID" value="MBP3959606.1"/>
    <property type="molecule type" value="Genomic_DNA"/>
</dbReference>
<dbReference type="PROSITE" id="PS51318">
    <property type="entry name" value="TAT"/>
    <property type="match status" value="1"/>
</dbReference>
<dbReference type="PANTHER" id="PTHR43737">
    <property type="entry name" value="BLL7424 PROTEIN"/>
    <property type="match status" value="1"/>
</dbReference>
<dbReference type="InterPro" id="IPR017850">
    <property type="entry name" value="Alkaline_phosphatase_core_sf"/>
</dbReference>
<comment type="caution">
    <text evidence="1">The sequence shown here is derived from an EMBL/GenBank/DDBJ whole genome shotgun (WGS) entry which is preliminary data.</text>
</comment>
<reference evidence="1 2" key="1">
    <citation type="submission" date="2021-04" db="EMBL/GenBank/DDBJ databases">
        <authorList>
            <person name="Ivanova A."/>
        </authorList>
    </citation>
    <scope>NUCLEOTIDE SEQUENCE [LARGE SCALE GENOMIC DNA]</scope>
    <source>
        <strain evidence="1 2">G18</strain>
    </source>
</reference>